<keyword evidence="3" id="KW-1185">Reference proteome</keyword>
<feature type="domain" description="DUF4240" evidence="1">
    <location>
        <begin position="1"/>
        <end position="121"/>
    </location>
</feature>
<gene>
    <name evidence="2" type="ORF">PQO03_02550</name>
</gene>
<evidence type="ECO:0000259" key="1">
    <source>
        <dbReference type="Pfam" id="PF14024"/>
    </source>
</evidence>
<dbReference type="Proteomes" id="UP001214250">
    <property type="component" value="Chromosome 1"/>
</dbReference>
<sequence>MKLNEFWQIIDNAHNESNGSMDKKCRILKNKLSTLSHEQLIAFSSHFDTMNHNSYTWPLWGAAYLLNGGCSDDSFTDFRTTLISMGKNTYSRALHDPNTLSEVKFDQNDPCYEGYEYAVNDVLQEQLGDIPKSTSPFPIEPKGEEWDEDELEILFPTLKCIEDQIISQIKPWWKFW</sequence>
<protein>
    <submittedName>
        <fullName evidence="2">DUF4240 domain-containing protein</fullName>
    </submittedName>
</protein>
<name>A0ABY7VRL3_9BACT</name>
<proteinExistence type="predicted"/>
<dbReference type="InterPro" id="IPR025334">
    <property type="entry name" value="DUF4240"/>
</dbReference>
<evidence type="ECO:0000313" key="2">
    <source>
        <dbReference type="EMBL" id="WDE96840.1"/>
    </source>
</evidence>
<evidence type="ECO:0000313" key="3">
    <source>
        <dbReference type="Proteomes" id="UP001214250"/>
    </source>
</evidence>
<dbReference type="RefSeq" id="WP_274150905.1">
    <property type="nucleotide sequence ID" value="NZ_CP117811.1"/>
</dbReference>
<accession>A0ABY7VRL3</accession>
<dbReference type="EMBL" id="CP117811">
    <property type="protein sequence ID" value="WDE96840.1"/>
    <property type="molecule type" value="Genomic_DNA"/>
</dbReference>
<dbReference type="Pfam" id="PF14024">
    <property type="entry name" value="DUF4240"/>
    <property type="match status" value="1"/>
</dbReference>
<organism evidence="2 3">
    <name type="scientific">Lentisphaera profundi</name>
    <dbReference type="NCBI Taxonomy" id="1658616"/>
    <lineage>
        <taxon>Bacteria</taxon>
        <taxon>Pseudomonadati</taxon>
        <taxon>Lentisphaerota</taxon>
        <taxon>Lentisphaeria</taxon>
        <taxon>Lentisphaerales</taxon>
        <taxon>Lentisphaeraceae</taxon>
        <taxon>Lentisphaera</taxon>
    </lineage>
</organism>
<reference evidence="2 3" key="1">
    <citation type="submission" date="2023-02" db="EMBL/GenBank/DDBJ databases">
        <title>Genome sequence of Lentisphaera profundi SAORIC-696.</title>
        <authorList>
            <person name="Kim e."/>
            <person name="Cho J.-C."/>
            <person name="Choi A."/>
            <person name="Kang I."/>
        </authorList>
    </citation>
    <scope>NUCLEOTIDE SEQUENCE [LARGE SCALE GENOMIC DNA]</scope>
    <source>
        <strain evidence="2 3">SAORIC-696</strain>
    </source>
</reference>